<geneLocation type="mitochondrion" evidence="1"/>
<keyword evidence="1" id="KW-0496">Mitochondrion</keyword>
<accession>A0A101LUD2</accession>
<gene>
    <name evidence="1" type="ORF">ABT39_MTgene2624</name>
</gene>
<comment type="caution">
    <text evidence="1">The sequence shown here is derived from an EMBL/GenBank/DDBJ whole genome shotgun (WGS) entry which is preliminary data.</text>
</comment>
<organism evidence="1">
    <name type="scientific">Picea glauca</name>
    <name type="common">White spruce</name>
    <name type="synonym">Pinus glauca</name>
    <dbReference type="NCBI Taxonomy" id="3330"/>
    <lineage>
        <taxon>Eukaryota</taxon>
        <taxon>Viridiplantae</taxon>
        <taxon>Streptophyta</taxon>
        <taxon>Embryophyta</taxon>
        <taxon>Tracheophyta</taxon>
        <taxon>Spermatophyta</taxon>
        <taxon>Pinopsida</taxon>
        <taxon>Pinidae</taxon>
        <taxon>Conifers I</taxon>
        <taxon>Pinales</taxon>
        <taxon>Pinaceae</taxon>
        <taxon>Picea</taxon>
    </lineage>
</organism>
<name>A0A101LUD2_PICGL</name>
<dbReference type="AlphaFoldDB" id="A0A101LUD2"/>
<evidence type="ECO:0000313" key="1">
    <source>
        <dbReference type="EMBL" id="KUM45522.1"/>
    </source>
</evidence>
<reference evidence="1" key="1">
    <citation type="journal article" date="2015" name="Genome Biol. Evol.">
        <title>Organellar Genomes of White Spruce (Picea glauca): Assembly and Annotation.</title>
        <authorList>
            <person name="Jackman S.D."/>
            <person name="Warren R.L."/>
            <person name="Gibb E.A."/>
            <person name="Vandervalk B.P."/>
            <person name="Mohamadi H."/>
            <person name="Chu J."/>
            <person name="Raymond A."/>
            <person name="Pleasance S."/>
            <person name="Coope R."/>
            <person name="Wildung M.R."/>
            <person name="Ritland C.E."/>
            <person name="Bousquet J."/>
            <person name="Jones S.J."/>
            <person name="Bohlmann J."/>
            <person name="Birol I."/>
        </authorList>
    </citation>
    <scope>NUCLEOTIDE SEQUENCE [LARGE SCALE GENOMIC DNA]</scope>
    <source>
        <tissue evidence="1">Flushing bud</tissue>
    </source>
</reference>
<protein>
    <submittedName>
        <fullName evidence="1">Uncharacterized protein</fullName>
    </submittedName>
</protein>
<proteinExistence type="predicted"/>
<dbReference type="EMBL" id="LKAM01000018">
    <property type="protein sequence ID" value="KUM45522.1"/>
    <property type="molecule type" value="Genomic_DNA"/>
</dbReference>
<sequence length="56" mass="6679">MLHLPHSEKCLSIRSRLPFPSMERAGSNLYVLSIHYMNQNRLGYVCWERELHFTTD</sequence>